<dbReference type="Gene3D" id="1.20.900.10">
    <property type="entry name" value="Dbl homology (DH) domain"/>
    <property type="match status" value="1"/>
</dbReference>
<evidence type="ECO:0000256" key="1">
    <source>
        <dbReference type="SAM" id="MobiDB-lite"/>
    </source>
</evidence>
<feature type="region of interest" description="Disordered" evidence="1">
    <location>
        <begin position="652"/>
        <end position="672"/>
    </location>
</feature>
<name>A0ABM1DXH0_PRICU</name>
<protein>
    <submittedName>
        <fullName evidence="4">Kinase and exchange factor for Rac B-like</fullName>
    </submittedName>
</protein>
<dbReference type="PANTHER" id="PTHR12673:SF159">
    <property type="entry name" value="LD03170P"/>
    <property type="match status" value="1"/>
</dbReference>
<dbReference type="Pfam" id="PF00621">
    <property type="entry name" value="RhoGEF"/>
    <property type="match status" value="1"/>
</dbReference>
<feature type="region of interest" description="Disordered" evidence="1">
    <location>
        <begin position="742"/>
        <end position="873"/>
    </location>
</feature>
<dbReference type="PANTHER" id="PTHR12673">
    <property type="entry name" value="FACIOGENITAL DYSPLASIA PROTEIN"/>
    <property type="match status" value="1"/>
</dbReference>
<feature type="compositionally biased region" description="Basic and acidic residues" evidence="1">
    <location>
        <begin position="50"/>
        <end position="60"/>
    </location>
</feature>
<feature type="region of interest" description="Disordered" evidence="1">
    <location>
        <begin position="258"/>
        <end position="288"/>
    </location>
</feature>
<feature type="region of interest" description="Disordered" evidence="1">
    <location>
        <begin position="82"/>
        <end position="154"/>
    </location>
</feature>
<feature type="compositionally biased region" description="Polar residues" evidence="1">
    <location>
        <begin position="275"/>
        <end position="285"/>
    </location>
</feature>
<reference evidence="4" key="1">
    <citation type="submission" date="2025-08" db="UniProtKB">
        <authorList>
            <consortium name="RefSeq"/>
        </authorList>
    </citation>
    <scope>IDENTIFICATION</scope>
</reference>
<dbReference type="SMART" id="SM00325">
    <property type="entry name" value="RhoGEF"/>
    <property type="match status" value="1"/>
</dbReference>
<dbReference type="InterPro" id="IPR051092">
    <property type="entry name" value="FYVE_RhoGEF_PH"/>
</dbReference>
<proteinExistence type="predicted"/>
<dbReference type="RefSeq" id="XP_014664641.1">
    <property type="nucleotide sequence ID" value="XM_014809155.1"/>
</dbReference>
<gene>
    <name evidence="4" type="primary">LOC106806967</name>
</gene>
<accession>A0ABM1DXH0</accession>
<dbReference type="GeneID" id="106806967"/>
<evidence type="ECO:0000313" key="4">
    <source>
        <dbReference type="RefSeq" id="XP_014664641.1"/>
    </source>
</evidence>
<feature type="region of interest" description="Disordered" evidence="1">
    <location>
        <begin position="36"/>
        <end position="60"/>
    </location>
</feature>
<evidence type="ECO:0000259" key="2">
    <source>
        <dbReference type="PROSITE" id="PS50010"/>
    </source>
</evidence>
<dbReference type="PROSITE" id="PS50010">
    <property type="entry name" value="DH_2"/>
    <property type="match status" value="1"/>
</dbReference>
<dbReference type="Proteomes" id="UP000695022">
    <property type="component" value="Unplaced"/>
</dbReference>
<feature type="domain" description="DH" evidence="2">
    <location>
        <begin position="331"/>
        <end position="521"/>
    </location>
</feature>
<dbReference type="CDD" id="cd00160">
    <property type="entry name" value="RhoGEF"/>
    <property type="match status" value="1"/>
</dbReference>
<keyword evidence="3" id="KW-1185">Reference proteome</keyword>
<feature type="compositionally biased region" description="Low complexity" evidence="1">
    <location>
        <begin position="845"/>
        <end position="863"/>
    </location>
</feature>
<feature type="compositionally biased region" description="Acidic residues" evidence="1">
    <location>
        <begin position="258"/>
        <end position="269"/>
    </location>
</feature>
<dbReference type="InterPro" id="IPR035899">
    <property type="entry name" value="DBL_dom_sf"/>
</dbReference>
<sequence length="873" mass="95379">MSLPSAAGTDHLWQRQSGLLASDCELKAEVNRLQGLLESSELSNHRLPKRTSDEQSHRRTSAELLRYKSLPSLSCVETSFIGKPEHDRHRSPPGGDSHRSPPGGVQHRRPPREHIAVTPSIASTVPRQGGKTTQSHQVAPVLDESSPPARRNCDSSVGAIRPVSSLAHSSDHVQINYRLRSFGDLTNCSRRDNETDLAMTCKENVPQSHLVVASKHSMLDDLDAPLFGGYDSDSSTAGAAQRSLELSQSLHKHCLDLEGEEDDSSDDEKGDGQAASPTRPLSQQKQARHLNVDAAQLERVLHQVRGASVEAEGAGIDSPADRAHHDLQQLQRHEITRQLLLSEVHYSATLWNLQQMFAEPLKRRTILNTKEINMMFPVELYTLYERHCSFLEDLQSTILAASDSDLLLGGCLATHLHSRKGDTLGLYSCYAEDFANAQKMMKRCFQESHDFRRFITCALRRAGCENSDLAAMLLAPVQRVPHYMLLIKTLLKFTEASHPDRLELSAVLACLKEFVLKLNDTMEHCCHLVPVPQHGTPHPIRKQRVKENMTQKERLHKINRLDHISSHGVIIEPSMVSFSPETSHLYRYMADSSSSDDDMAAAMSKCKVVSATSEAHPAKPFSRNCVHPVSTAPGLSDPATAATARLPKFNAFAVSTPPTSPEGAARPASGGRAWKLRVQKSRLGTQQSLDIAAGGASPDNGQRQKSLSLPRAAGEQLQTVAPPRHDGGPLHLFLGNLRHRKHRVESAQDDRKARGVRPVESPPSTARVASAEQGLARSPGGSAAPQCVPAVWGENGSDRPPADGAAKHTGVNGNSEKNKGSRFSLRGIFFKKKRVSDRVTELSADDASSVSSSVSDESQNVASRKGSIPRADA</sequence>
<organism evidence="3 4">
    <name type="scientific">Priapulus caudatus</name>
    <name type="common">Priapulid worm</name>
    <dbReference type="NCBI Taxonomy" id="37621"/>
    <lineage>
        <taxon>Eukaryota</taxon>
        <taxon>Metazoa</taxon>
        <taxon>Ecdysozoa</taxon>
        <taxon>Scalidophora</taxon>
        <taxon>Priapulida</taxon>
        <taxon>Priapulimorpha</taxon>
        <taxon>Priapulimorphida</taxon>
        <taxon>Priapulidae</taxon>
        <taxon>Priapulus</taxon>
    </lineage>
</organism>
<dbReference type="SUPFAM" id="SSF48065">
    <property type="entry name" value="DBL homology domain (DH-domain)"/>
    <property type="match status" value="1"/>
</dbReference>
<feature type="compositionally biased region" description="Basic and acidic residues" evidence="1">
    <location>
        <begin position="744"/>
        <end position="753"/>
    </location>
</feature>
<feature type="compositionally biased region" description="Polar residues" evidence="1">
    <location>
        <begin position="120"/>
        <end position="137"/>
    </location>
</feature>
<dbReference type="InterPro" id="IPR000219">
    <property type="entry name" value="DH_dom"/>
</dbReference>
<evidence type="ECO:0000313" key="3">
    <source>
        <dbReference type="Proteomes" id="UP000695022"/>
    </source>
</evidence>
<feature type="region of interest" description="Disordered" evidence="1">
    <location>
        <begin position="689"/>
        <end position="711"/>
    </location>
</feature>